<dbReference type="OrthoDB" id="248923at2759"/>
<keyword evidence="13" id="KW-1185">Reference proteome</keyword>
<keyword evidence="6 9" id="KW-0067">ATP-binding</keyword>
<dbReference type="PROSITE" id="PS00108">
    <property type="entry name" value="PROTEIN_KINASE_ST"/>
    <property type="match status" value="1"/>
</dbReference>
<gene>
    <name evidence="12" type="ORF">ABL78_7020</name>
</gene>
<sequence length="589" mass="65188">MDKYTRVKSVGKGNMGTCTLARNNEDGRCYVIKQVDLTRLSKKDRQQSLNEARVLSSLRHPNVINYVDSFLARKSDSLCIVMEFAEGGDLCTRLKKCCGVNLPERQVLDWLIQLVLSIQYIHKRKVLHRDIKTQNIFLTNDGLIKLGDFGISRTLASTYEQAQTFVGTPYYLSPELILEKPYDHRSDVWALGVVLYEIMSMSHPFNAKDMKGLLQCILAVHYAPLPEVYSAALRDIVTRMLVRKPSDRIQLDEVLRLPIVQSRMQQWLADPDSVPRHYVRSLCKHSLLPTDIIEEAGPGTGMPSLLTVGEAAATAAAAASVEKRRISASSSPNPVEPLTPLSEHRLDVPSVAPVRRYIVSSPVERIPAALEPLGCVLPQVPPLKSYSSPPPPSLSSPAPAPVAVPAPTPPCPRQLPAVHYHLQSSVQSLSAPQQSHLAPQHPSSATSAIDSVKVPLTTQERLTSRKRSEALRQPSHISNGRSRKTGWPLARPYVSQMHAAPTPYVGNRIGASPPNFLFLGNPRKHPSEVRRAYPIARPSPVFLNPLYRPPNPAAQPYSHLAPIPAPSSDIKVVLHRAAMDRARRRQELN</sequence>
<evidence type="ECO:0000256" key="3">
    <source>
        <dbReference type="ARBA" id="ARBA00022679"/>
    </source>
</evidence>
<evidence type="ECO:0000256" key="8">
    <source>
        <dbReference type="ARBA" id="ARBA00048679"/>
    </source>
</evidence>
<evidence type="ECO:0000256" key="10">
    <source>
        <dbReference type="SAM" id="MobiDB-lite"/>
    </source>
</evidence>
<accession>A0A0N1IHM7</accession>
<dbReference type="OMA" id="CTLARNN"/>
<protein>
    <recommendedName>
        <fullName evidence="1">non-specific serine/threonine protein kinase</fullName>
        <ecNumber evidence="1">2.7.11.1</ecNumber>
    </recommendedName>
</protein>
<dbReference type="GO" id="GO:0004674">
    <property type="term" value="F:protein serine/threonine kinase activity"/>
    <property type="evidence" value="ECO:0007669"/>
    <property type="project" value="UniProtKB-KW"/>
</dbReference>
<dbReference type="CDD" id="cd08215">
    <property type="entry name" value="STKc_Nek"/>
    <property type="match status" value="1"/>
</dbReference>
<evidence type="ECO:0000256" key="6">
    <source>
        <dbReference type="ARBA" id="ARBA00022840"/>
    </source>
</evidence>
<comment type="catalytic activity">
    <reaction evidence="8">
        <text>L-seryl-[protein] + ATP = O-phospho-L-seryl-[protein] + ADP + H(+)</text>
        <dbReference type="Rhea" id="RHEA:17989"/>
        <dbReference type="Rhea" id="RHEA-COMP:9863"/>
        <dbReference type="Rhea" id="RHEA-COMP:11604"/>
        <dbReference type="ChEBI" id="CHEBI:15378"/>
        <dbReference type="ChEBI" id="CHEBI:29999"/>
        <dbReference type="ChEBI" id="CHEBI:30616"/>
        <dbReference type="ChEBI" id="CHEBI:83421"/>
        <dbReference type="ChEBI" id="CHEBI:456216"/>
        <dbReference type="EC" id="2.7.11.1"/>
    </reaction>
</comment>
<dbReference type="FunFam" id="3.30.200.20:FF:000631">
    <property type="entry name" value="Serine/threonine-protein kinase NEK"/>
    <property type="match status" value="1"/>
</dbReference>
<keyword evidence="4 9" id="KW-0547">Nucleotide-binding</keyword>
<feature type="binding site" evidence="9">
    <location>
        <position position="33"/>
    </location>
    <ligand>
        <name>ATP</name>
        <dbReference type="ChEBI" id="CHEBI:30616"/>
    </ligand>
</feature>
<name>A0A0N1IHM7_LEPSE</name>
<proteinExistence type="predicted"/>
<evidence type="ECO:0000313" key="13">
    <source>
        <dbReference type="Proteomes" id="UP000038009"/>
    </source>
</evidence>
<dbReference type="SUPFAM" id="SSF56112">
    <property type="entry name" value="Protein kinase-like (PK-like)"/>
    <property type="match status" value="1"/>
</dbReference>
<feature type="region of interest" description="Disordered" evidence="10">
    <location>
        <begin position="424"/>
        <end position="484"/>
    </location>
</feature>
<dbReference type="PANTHER" id="PTHR44899:SF3">
    <property type="entry name" value="SERINE_THREONINE-PROTEIN KINASE NEK1"/>
    <property type="match status" value="1"/>
</dbReference>
<dbReference type="InterPro" id="IPR000719">
    <property type="entry name" value="Prot_kinase_dom"/>
</dbReference>
<keyword evidence="3" id="KW-0808">Transferase</keyword>
<dbReference type="SMART" id="SM00220">
    <property type="entry name" value="S_TKc"/>
    <property type="match status" value="1"/>
</dbReference>
<evidence type="ECO:0000256" key="1">
    <source>
        <dbReference type="ARBA" id="ARBA00012513"/>
    </source>
</evidence>
<reference evidence="12 13" key="1">
    <citation type="journal article" date="2015" name="PLoS Pathog.">
        <title>Leptomonas seymouri: Adaptations to the Dixenous Life Cycle Analyzed by Genome Sequencing, Transcriptome Profiling and Co-infection with Leishmania donovani.</title>
        <authorList>
            <person name="Kraeva N."/>
            <person name="Butenko A."/>
            <person name="Hlavacova J."/>
            <person name="Kostygov A."/>
            <person name="Myskova J."/>
            <person name="Grybchuk D."/>
            <person name="Lestinova T."/>
            <person name="Votypka J."/>
            <person name="Volf P."/>
            <person name="Opperdoes F."/>
            <person name="Flegontov P."/>
            <person name="Lukes J."/>
            <person name="Yurchenko V."/>
        </authorList>
    </citation>
    <scope>NUCLEOTIDE SEQUENCE [LARGE SCALE GENOMIC DNA]</scope>
    <source>
        <strain evidence="12 13">ATCC 30220</strain>
    </source>
</reference>
<evidence type="ECO:0000256" key="9">
    <source>
        <dbReference type="PROSITE-ProRule" id="PRU10141"/>
    </source>
</evidence>
<dbReference type="AlphaFoldDB" id="A0A0N1IHM7"/>
<keyword evidence="5" id="KW-0418">Kinase</keyword>
<dbReference type="EC" id="2.7.11.1" evidence="1"/>
<dbReference type="VEuPathDB" id="TriTrypDB:Lsey_0307_0080"/>
<comment type="catalytic activity">
    <reaction evidence="7">
        <text>L-threonyl-[protein] + ATP = O-phospho-L-threonyl-[protein] + ADP + H(+)</text>
        <dbReference type="Rhea" id="RHEA:46608"/>
        <dbReference type="Rhea" id="RHEA-COMP:11060"/>
        <dbReference type="Rhea" id="RHEA-COMP:11605"/>
        <dbReference type="ChEBI" id="CHEBI:15378"/>
        <dbReference type="ChEBI" id="CHEBI:30013"/>
        <dbReference type="ChEBI" id="CHEBI:30616"/>
        <dbReference type="ChEBI" id="CHEBI:61977"/>
        <dbReference type="ChEBI" id="CHEBI:456216"/>
        <dbReference type="EC" id="2.7.11.1"/>
    </reaction>
</comment>
<dbReference type="PROSITE" id="PS00107">
    <property type="entry name" value="PROTEIN_KINASE_ATP"/>
    <property type="match status" value="1"/>
</dbReference>
<evidence type="ECO:0000256" key="5">
    <source>
        <dbReference type="ARBA" id="ARBA00022777"/>
    </source>
</evidence>
<dbReference type="Proteomes" id="UP000038009">
    <property type="component" value="Unassembled WGS sequence"/>
</dbReference>
<dbReference type="InterPro" id="IPR011009">
    <property type="entry name" value="Kinase-like_dom_sf"/>
</dbReference>
<evidence type="ECO:0000256" key="4">
    <source>
        <dbReference type="ARBA" id="ARBA00022741"/>
    </source>
</evidence>
<dbReference type="EMBL" id="LJSK01000307">
    <property type="protein sequence ID" value="KPI83940.1"/>
    <property type="molecule type" value="Genomic_DNA"/>
</dbReference>
<dbReference type="GO" id="GO:0005524">
    <property type="term" value="F:ATP binding"/>
    <property type="evidence" value="ECO:0007669"/>
    <property type="project" value="UniProtKB-UniRule"/>
</dbReference>
<comment type="caution">
    <text evidence="12">The sequence shown here is derived from an EMBL/GenBank/DDBJ whole genome shotgun (WGS) entry which is preliminary data.</text>
</comment>
<dbReference type="PROSITE" id="PS50011">
    <property type="entry name" value="PROTEIN_KINASE_DOM"/>
    <property type="match status" value="1"/>
</dbReference>
<dbReference type="Gene3D" id="3.30.200.20">
    <property type="entry name" value="Phosphorylase Kinase, domain 1"/>
    <property type="match status" value="1"/>
</dbReference>
<keyword evidence="2" id="KW-0723">Serine/threonine-protein kinase</keyword>
<dbReference type="InterPro" id="IPR051131">
    <property type="entry name" value="NEK_Ser/Thr_kinase_NIMA"/>
</dbReference>
<dbReference type="PANTHER" id="PTHR44899">
    <property type="entry name" value="CAMK FAMILY PROTEIN KINASE"/>
    <property type="match status" value="1"/>
</dbReference>
<feature type="compositionally biased region" description="Polar residues" evidence="10">
    <location>
        <begin position="424"/>
        <end position="449"/>
    </location>
</feature>
<evidence type="ECO:0000313" key="12">
    <source>
        <dbReference type="EMBL" id="KPI83940.1"/>
    </source>
</evidence>
<evidence type="ECO:0000256" key="2">
    <source>
        <dbReference type="ARBA" id="ARBA00022527"/>
    </source>
</evidence>
<dbReference type="Pfam" id="PF00069">
    <property type="entry name" value="Pkinase"/>
    <property type="match status" value="1"/>
</dbReference>
<evidence type="ECO:0000256" key="7">
    <source>
        <dbReference type="ARBA" id="ARBA00047899"/>
    </source>
</evidence>
<feature type="domain" description="Protein kinase" evidence="11">
    <location>
        <begin position="4"/>
        <end position="268"/>
    </location>
</feature>
<dbReference type="InterPro" id="IPR008271">
    <property type="entry name" value="Ser/Thr_kinase_AS"/>
</dbReference>
<organism evidence="12 13">
    <name type="scientific">Leptomonas seymouri</name>
    <dbReference type="NCBI Taxonomy" id="5684"/>
    <lineage>
        <taxon>Eukaryota</taxon>
        <taxon>Discoba</taxon>
        <taxon>Euglenozoa</taxon>
        <taxon>Kinetoplastea</taxon>
        <taxon>Metakinetoplastina</taxon>
        <taxon>Trypanosomatida</taxon>
        <taxon>Trypanosomatidae</taxon>
        <taxon>Leishmaniinae</taxon>
        <taxon>Leptomonas</taxon>
    </lineage>
</organism>
<dbReference type="InterPro" id="IPR017441">
    <property type="entry name" value="Protein_kinase_ATP_BS"/>
</dbReference>
<dbReference type="Gene3D" id="1.10.510.10">
    <property type="entry name" value="Transferase(Phosphotransferase) domain 1"/>
    <property type="match status" value="1"/>
</dbReference>
<evidence type="ECO:0000259" key="11">
    <source>
        <dbReference type="PROSITE" id="PS50011"/>
    </source>
</evidence>